<sequence length="119" mass="12943">MLPKPEREITALLCPGSGPTSIGASGELPLTSINPRLQRVCKACDTSGMKDKNRKKSLPEVNRSGDIRTSSGVKAQHEDAQDALQFTSVLSGLRSLEEQHRQDRSIPAQLPARDEHPDS</sequence>
<reference evidence="2 3" key="1">
    <citation type="submission" date="2016-02" db="EMBL/GenBank/DDBJ databases">
        <title>Band-tailed pigeon sequencing and assembly.</title>
        <authorList>
            <person name="Soares A.E."/>
            <person name="Novak B.J."/>
            <person name="Rice E.S."/>
            <person name="O'Connell B."/>
            <person name="Chang D."/>
            <person name="Weber S."/>
            <person name="Shapiro B."/>
        </authorList>
    </citation>
    <scope>NUCLEOTIDE SEQUENCE [LARGE SCALE GENOMIC DNA]</scope>
    <source>
        <strain evidence="2">BTP2013</strain>
        <tissue evidence="2">Blood</tissue>
    </source>
</reference>
<feature type="region of interest" description="Disordered" evidence="1">
    <location>
        <begin position="44"/>
        <end position="80"/>
    </location>
</feature>
<dbReference type="AlphaFoldDB" id="A0A1V4J6H8"/>
<feature type="compositionally biased region" description="Basic and acidic residues" evidence="1">
    <location>
        <begin position="95"/>
        <end position="104"/>
    </location>
</feature>
<proteinExistence type="predicted"/>
<dbReference type="EMBL" id="LSYS01008925">
    <property type="protein sequence ID" value="OPJ67746.1"/>
    <property type="molecule type" value="Genomic_DNA"/>
</dbReference>
<evidence type="ECO:0000313" key="3">
    <source>
        <dbReference type="Proteomes" id="UP000190648"/>
    </source>
</evidence>
<protein>
    <submittedName>
        <fullName evidence="2">Uncharacterized protein</fullName>
    </submittedName>
</protein>
<gene>
    <name evidence="2" type="ORF">AV530_001985</name>
</gene>
<dbReference type="Proteomes" id="UP000190648">
    <property type="component" value="Unassembled WGS sequence"/>
</dbReference>
<organism evidence="2 3">
    <name type="scientific">Patagioenas fasciata monilis</name>
    <dbReference type="NCBI Taxonomy" id="372326"/>
    <lineage>
        <taxon>Eukaryota</taxon>
        <taxon>Metazoa</taxon>
        <taxon>Chordata</taxon>
        <taxon>Craniata</taxon>
        <taxon>Vertebrata</taxon>
        <taxon>Euteleostomi</taxon>
        <taxon>Archelosauria</taxon>
        <taxon>Archosauria</taxon>
        <taxon>Dinosauria</taxon>
        <taxon>Saurischia</taxon>
        <taxon>Theropoda</taxon>
        <taxon>Coelurosauria</taxon>
        <taxon>Aves</taxon>
        <taxon>Neognathae</taxon>
        <taxon>Neoaves</taxon>
        <taxon>Columbimorphae</taxon>
        <taxon>Columbiformes</taxon>
        <taxon>Columbidae</taxon>
        <taxon>Patagioenas</taxon>
    </lineage>
</organism>
<accession>A0A1V4J6H8</accession>
<name>A0A1V4J6H8_PATFA</name>
<evidence type="ECO:0000313" key="2">
    <source>
        <dbReference type="EMBL" id="OPJ67746.1"/>
    </source>
</evidence>
<comment type="caution">
    <text evidence="2">The sequence shown here is derived from an EMBL/GenBank/DDBJ whole genome shotgun (WGS) entry which is preliminary data.</text>
</comment>
<feature type="region of interest" description="Disordered" evidence="1">
    <location>
        <begin position="1"/>
        <end position="29"/>
    </location>
</feature>
<keyword evidence="3" id="KW-1185">Reference proteome</keyword>
<feature type="region of interest" description="Disordered" evidence="1">
    <location>
        <begin position="95"/>
        <end position="119"/>
    </location>
</feature>
<evidence type="ECO:0000256" key="1">
    <source>
        <dbReference type="SAM" id="MobiDB-lite"/>
    </source>
</evidence>